<evidence type="ECO:0000256" key="4">
    <source>
        <dbReference type="ARBA" id="ARBA00022840"/>
    </source>
</evidence>
<dbReference type="InterPro" id="IPR016188">
    <property type="entry name" value="PurM-like_N"/>
</dbReference>
<evidence type="ECO:0000259" key="8">
    <source>
        <dbReference type="Pfam" id="PF02769"/>
    </source>
</evidence>
<dbReference type="NCBIfam" id="TIGR00476">
    <property type="entry name" value="selD"/>
    <property type="match status" value="1"/>
</dbReference>
<feature type="domain" description="PurM-like C-terminal" evidence="8">
    <location>
        <begin position="80"/>
        <end position="171"/>
    </location>
</feature>
<evidence type="ECO:0000256" key="3">
    <source>
        <dbReference type="ARBA" id="ARBA00022777"/>
    </source>
</evidence>
<dbReference type="InterPro" id="IPR036921">
    <property type="entry name" value="PurM-like_N_sf"/>
</dbReference>
<dbReference type="GO" id="GO:0005524">
    <property type="term" value="F:ATP binding"/>
    <property type="evidence" value="ECO:0007669"/>
    <property type="project" value="UniProtKB-KW"/>
</dbReference>
<accession>X0WSZ9</accession>
<reference evidence="9" key="1">
    <citation type="journal article" date="2014" name="Front. Microbiol.">
        <title>High frequency of phylogenetically diverse reductive dehalogenase-homologous genes in deep subseafloor sedimentary metagenomes.</title>
        <authorList>
            <person name="Kawai M."/>
            <person name="Futagami T."/>
            <person name="Toyoda A."/>
            <person name="Takaki Y."/>
            <person name="Nishi S."/>
            <person name="Hori S."/>
            <person name="Arai W."/>
            <person name="Tsubouchi T."/>
            <person name="Morono Y."/>
            <person name="Uchiyama I."/>
            <person name="Ito T."/>
            <person name="Fujiyama A."/>
            <person name="Inagaki F."/>
            <person name="Takami H."/>
        </authorList>
    </citation>
    <scope>NUCLEOTIDE SEQUENCE</scope>
    <source>
        <strain evidence="9">Expedition CK06-06</strain>
    </source>
</reference>
<dbReference type="InterPro" id="IPR004536">
    <property type="entry name" value="SPS/SelD"/>
</dbReference>
<sequence>IAAANALSDVYAMGGEPLLAINLVAFPPELPEVLTEVLRGGAEKVQEAGVALAGGHTIQDKEPKYGLAHPDRLLTRAGARPGDALVLTKPLGTGVIVTAFKGGLAAPTHLAGAVRWMTALNRTAGRVAVELGLQGATDVTGFGLLGHGWEMAEASGVGMHIRLRDVPLMDGAREYAGQALFPGGSYCNRDFAARTCASRTISARRSKCSSLMARPRAGYYWPCHLTNWTNFSIASSPRINPAGSSVKWRRSRGSRSSQNRG</sequence>
<name>X0WSZ9_9ZZZZ</name>
<organism evidence="9">
    <name type="scientific">marine sediment metagenome</name>
    <dbReference type="NCBI Taxonomy" id="412755"/>
    <lineage>
        <taxon>unclassified sequences</taxon>
        <taxon>metagenomes</taxon>
        <taxon>ecological metagenomes</taxon>
    </lineage>
</organism>
<evidence type="ECO:0000256" key="1">
    <source>
        <dbReference type="ARBA" id="ARBA00022679"/>
    </source>
</evidence>
<dbReference type="Pfam" id="PF00586">
    <property type="entry name" value="AIRS"/>
    <property type="match status" value="1"/>
</dbReference>
<evidence type="ECO:0008006" key="10">
    <source>
        <dbReference type="Google" id="ProtNLM"/>
    </source>
</evidence>
<comment type="caution">
    <text evidence="9">The sequence shown here is derived from an EMBL/GenBank/DDBJ whole genome shotgun (WGS) entry which is preliminary data.</text>
</comment>
<feature type="non-terminal residue" evidence="9">
    <location>
        <position position="261"/>
    </location>
</feature>
<dbReference type="GO" id="GO:0004756">
    <property type="term" value="F:selenide, water dikinase activity"/>
    <property type="evidence" value="ECO:0007669"/>
    <property type="project" value="TreeGrafter"/>
</dbReference>
<keyword evidence="5" id="KW-0711">Selenium</keyword>
<dbReference type="InterPro" id="IPR010918">
    <property type="entry name" value="PurM-like_C_dom"/>
</dbReference>
<evidence type="ECO:0000313" key="9">
    <source>
        <dbReference type="EMBL" id="GAG27638.1"/>
    </source>
</evidence>
<dbReference type="Gene3D" id="3.30.1330.10">
    <property type="entry name" value="PurM-like, N-terminal domain"/>
    <property type="match status" value="1"/>
</dbReference>
<dbReference type="EMBL" id="BARS01032376">
    <property type="protein sequence ID" value="GAG27638.1"/>
    <property type="molecule type" value="Genomic_DNA"/>
</dbReference>
<dbReference type="InterPro" id="IPR036676">
    <property type="entry name" value="PurM-like_C_sf"/>
</dbReference>
<proteinExistence type="predicted"/>
<dbReference type="Gene3D" id="3.90.650.10">
    <property type="entry name" value="PurM-like C-terminal domain"/>
    <property type="match status" value="1"/>
</dbReference>
<dbReference type="GO" id="GO:0005737">
    <property type="term" value="C:cytoplasm"/>
    <property type="evidence" value="ECO:0007669"/>
    <property type="project" value="TreeGrafter"/>
</dbReference>
<keyword evidence="2" id="KW-0547">Nucleotide-binding</keyword>
<dbReference type="PANTHER" id="PTHR10256">
    <property type="entry name" value="SELENIDE, WATER DIKINASE"/>
    <property type="match status" value="1"/>
</dbReference>
<keyword evidence="4" id="KW-0067">ATP-binding</keyword>
<evidence type="ECO:0000256" key="5">
    <source>
        <dbReference type="ARBA" id="ARBA00023266"/>
    </source>
</evidence>
<dbReference type="AlphaFoldDB" id="X0WSZ9"/>
<dbReference type="SUPFAM" id="SSF56042">
    <property type="entry name" value="PurM C-terminal domain-like"/>
    <property type="match status" value="1"/>
</dbReference>
<protein>
    <recommendedName>
        <fullName evidence="10">PurM-like N-terminal domain-containing protein</fullName>
    </recommendedName>
</protein>
<feature type="non-terminal residue" evidence="9">
    <location>
        <position position="1"/>
    </location>
</feature>
<feature type="domain" description="PurM-like N-terminal" evidence="7">
    <location>
        <begin position="1"/>
        <end position="66"/>
    </location>
</feature>
<evidence type="ECO:0000259" key="7">
    <source>
        <dbReference type="Pfam" id="PF00586"/>
    </source>
</evidence>
<evidence type="ECO:0000256" key="6">
    <source>
        <dbReference type="SAM" id="MobiDB-lite"/>
    </source>
</evidence>
<dbReference type="PANTHER" id="PTHR10256:SF0">
    <property type="entry name" value="INACTIVE SELENIDE, WATER DIKINASE-LIKE PROTEIN-RELATED"/>
    <property type="match status" value="1"/>
</dbReference>
<gene>
    <name evidence="9" type="ORF">S01H1_50252</name>
</gene>
<dbReference type="Pfam" id="PF02769">
    <property type="entry name" value="AIRS_C"/>
    <property type="match status" value="1"/>
</dbReference>
<keyword evidence="1" id="KW-0808">Transferase</keyword>
<keyword evidence="3" id="KW-0418">Kinase</keyword>
<feature type="region of interest" description="Disordered" evidence="6">
    <location>
        <begin position="240"/>
        <end position="261"/>
    </location>
</feature>
<evidence type="ECO:0000256" key="2">
    <source>
        <dbReference type="ARBA" id="ARBA00022741"/>
    </source>
</evidence>
<dbReference type="SUPFAM" id="SSF55326">
    <property type="entry name" value="PurM N-terminal domain-like"/>
    <property type="match status" value="1"/>
</dbReference>
<dbReference type="GO" id="GO:0016260">
    <property type="term" value="P:selenocysteine biosynthetic process"/>
    <property type="evidence" value="ECO:0007669"/>
    <property type="project" value="TreeGrafter"/>
</dbReference>